<proteinExistence type="predicted"/>
<evidence type="ECO:0000256" key="2">
    <source>
        <dbReference type="ARBA" id="ARBA00023163"/>
    </source>
</evidence>
<dbReference type="SUPFAM" id="SSF82199">
    <property type="entry name" value="SET domain"/>
    <property type="match status" value="1"/>
</dbReference>
<dbReference type="AlphaFoldDB" id="A0A392N4D3"/>
<name>A0A392N4D3_9FABA</name>
<dbReference type="PANTHER" id="PTHR45838:SF4">
    <property type="entry name" value="HISTONE-LYSINE N-METHYLTRANSFERASE TRITHORAX"/>
    <property type="match status" value="1"/>
</dbReference>
<evidence type="ECO:0000313" key="4">
    <source>
        <dbReference type="Proteomes" id="UP000265520"/>
    </source>
</evidence>
<organism evidence="3 4">
    <name type="scientific">Trifolium medium</name>
    <dbReference type="NCBI Taxonomy" id="97028"/>
    <lineage>
        <taxon>Eukaryota</taxon>
        <taxon>Viridiplantae</taxon>
        <taxon>Streptophyta</taxon>
        <taxon>Embryophyta</taxon>
        <taxon>Tracheophyta</taxon>
        <taxon>Spermatophyta</taxon>
        <taxon>Magnoliopsida</taxon>
        <taxon>eudicotyledons</taxon>
        <taxon>Gunneridae</taxon>
        <taxon>Pentapetalae</taxon>
        <taxon>rosids</taxon>
        <taxon>fabids</taxon>
        <taxon>Fabales</taxon>
        <taxon>Fabaceae</taxon>
        <taxon>Papilionoideae</taxon>
        <taxon>50 kb inversion clade</taxon>
        <taxon>NPAAA clade</taxon>
        <taxon>Hologalegina</taxon>
        <taxon>IRL clade</taxon>
        <taxon>Trifolieae</taxon>
        <taxon>Trifolium</taxon>
    </lineage>
</organism>
<comment type="caution">
    <text evidence="3">The sequence shown here is derived from an EMBL/GenBank/DDBJ whole genome shotgun (WGS) entry which is preliminary data.</text>
</comment>
<dbReference type="PANTHER" id="PTHR45838">
    <property type="entry name" value="HISTONE-LYSINE-N-METHYLTRANSFERASE 2 KMT2 FAMILY MEMBER"/>
    <property type="match status" value="1"/>
</dbReference>
<dbReference type="EMBL" id="LXQA010025912">
    <property type="protein sequence ID" value="MCH93848.1"/>
    <property type="molecule type" value="Genomic_DNA"/>
</dbReference>
<dbReference type="GO" id="GO:0045893">
    <property type="term" value="P:positive regulation of DNA-templated transcription"/>
    <property type="evidence" value="ECO:0007669"/>
    <property type="project" value="TreeGrafter"/>
</dbReference>
<dbReference type="Gene3D" id="2.170.270.10">
    <property type="entry name" value="SET domain"/>
    <property type="match status" value="1"/>
</dbReference>
<feature type="non-terminal residue" evidence="3">
    <location>
        <position position="125"/>
    </location>
</feature>
<protein>
    <submittedName>
        <fullName evidence="3">PHD-zinc-finger-like domain protein</fullName>
    </submittedName>
</protein>
<sequence length="125" mass="14753">MTLMFWGSCVGITWYCNVLSKLQPSLYYLSSYYLFKDYAEYLMVYYLQKTCSLYKQVKGLFVYKSGIHGLGLYTSQLISQGRMVVEYVGEIVRQSVADKREIEYISGRKLQYKSACYLFRMDNEH</sequence>
<dbReference type="InterPro" id="IPR046341">
    <property type="entry name" value="SET_dom_sf"/>
</dbReference>
<dbReference type="GO" id="GO:0008270">
    <property type="term" value="F:zinc ion binding"/>
    <property type="evidence" value="ECO:0007669"/>
    <property type="project" value="UniProtKB-KW"/>
</dbReference>
<reference evidence="3 4" key="1">
    <citation type="journal article" date="2018" name="Front. Plant Sci.">
        <title>Red Clover (Trifolium pratense) and Zigzag Clover (T. medium) - A Picture of Genomic Similarities and Differences.</title>
        <authorList>
            <person name="Dluhosova J."/>
            <person name="Istvanek J."/>
            <person name="Nedelnik J."/>
            <person name="Repkova J."/>
        </authorList>
    </citation>
    <scope>NUCLEOTIDE SEQUENCE [LARGE SCALE GENOMIC DNA]</scope>
    <source>
        <strain evidence="4">cv. 10/8</strain>
        <tissue evidence="3">Leaf</tissue>
    </source>
</reference>
<evidence type="ECO:0000256" key="1">
    <source>
        <dbReference type="ARBA" id="ARBA00023015"/>
    </source>
</evidence>
<keyword evidence="2" id="KW-0804">Transcription</keyword>
<keyword evidence="4" id="KW-1185">Reference proteome</keyword>
<keyword evidence="1" id="KW-0805">Transcription regulation</keyword>
<keyword evidence="3" id="KW-0863">Zinc-finger</keyword>
<dbReference type="GO" id="GO:0042800">
    <property type="term" value="F:histone H3K4 methyltransferase activity"/>
    <property type="evidence" value="ECO:0007669"/>
    <property type="project" value="TreeGrafter"/>
</dbReference>
<dbReference type="Proteomes" id="UP000265520">
    <property type="component" value="Unassembled WGS sequence"/>
</dbReference>
<accession>A0A392N4D3</accession>
<keyword evidence="3" id="KW-0479">Metal-binding</keyword>
<keyword evidence="3" id="KW-0862">Zinc</keyword>
<evidence type="ECO:0000313" key="3">
    <source>
        <dbReference type="EMBL" id="MCH93848.1"/>
    </source>
</evidence>
<dbReference type="GO" id="GO:0035097">
    <property type="term" value="C:histone methyltransferase complex"/>
    <property type="evidence" value="ECO:0007669"/>
    <property type="project" value="TreeGrafter"/>
</dbReference>